<dbReference type="EMBL" id="QXFZ01002833">
    <property type="protein sequence ID" value="KAE9073373.1"/>
    <property type="molecule type" value="Genomic_DNA"/>
</dbReference>
<evidence type="ECO:0000313" key="3">
    <source>
        <dbReference type="EMBL" id="KAE9073373.1"/>
    </source>
</evidence>
<evidence type="ECO:0000313" key="4">
    <source>
        <dbReference type="EMBL" id="KAE9078729.1"/>
    </source>
</evidence>
<dbReference type="Proteomes" id="UP000429523">
    <property type="component" value="Unassembled WGS sequence"/>
</dbReference>
<dbReference type="Proteomes" id="UP000440732">
    <property type="component" value="Unassembled WGS sequence"/>
</dbReference>
<dbReference type="EMBL" id="QXFW01003423">
    <property type="protein sequence ID" value="KAE8970874.1"/>
    <property type="molecule type" value="Genomic_DNA"/>
</dbReference>
<reference evidence="9 10" key="1">
    <citation type="submission" date="2018-08" db="EMBL/GenBank/DDBJ databases">
        <title>Genomic investigation of the strawberry pathogen Phytophthora fragariae indicates pathogenicity is determined by transcriptional variation in three key races.</title>
        <authorList>
            <person name="Adams T.M."/>
            <person name="Armitage A.D."/>
            <person name="Sobczyk M.K."/>
            <person name="Bates H.J."/>
            <person name="Dunwell J.M."/>
            <person name="Nellist C.F."/>
            <person name="Harrison R.J."/>
        </authorList>
    </citation>
    <scope>NUCLEOTIDE SEQUENCE [LARGE SCALE GENOMIC DNA]</scope>
    <source>
        <strain evidence="8 11">A4</strain>
        <strain evidence="6 12">BC-1</strain>
        <strain evidence="5 16">BC-23</strain>
        <strain evidence="7 10">NOV-27</strain>
        <strain evidence="4 13">NOV-5</strain>
        <strain evidence="3 14">NOV-71</strain>
        <strain evidence="1 9">NOV-9</strain>
        <strain evidence="2 15">SCRP245</strain>
    </source>
</reference>
<evidence type="ECO:0000313" key="15">
    <source>
        <dbReference type="Proteomes" id="UP000460718"/>
    </source>
</evidence>
<evidence type="ECO:0000313" key="6">
    <source>
        <dbReference type="EMBL" id="KAE9183806.1"/>
    </source>
</evidence>
<dbReference type="Proteomes" id="UP000437068">
    <property type="component" value="Unassembled WGS sequence"/>
</dbReference>
<dbReference type="EMBL" id="QXGB01000547">
    <property type="protein sequence ID" value="KAE9211116.1"/>
    <property type="molecule type" value="Genomic_DNA"/>
</dbReference>
<dbReference type="EMBL" id="QXGE01003457">
    <property type="protein sequence ID" value="KAE9274991.1"/>
    <property type="molecule type" value="Genomic_DNA"/>
</dbReference>
<evidence type="ECO:0000313" key="16">
    <source>
        <dbReference type="Proteomes" id="UP000476176"/>
    </source>
</evidence>
<dbReference type="EMBL" id="QXGF01004710">
    <property type="protein sequence ID" value="KAE8919401.1"/>
    <property type="molecule type" value="Genomic_DNA"/>
</dbReference>
<evidence type="ECO:0000313" key="14">
    <source>
        <dbReference type="Proteomes" id="UP000441208"/>
    </source>
</evidence>
<dbReference type="Proteomes" id="UP000433483">
    <property type="component" value="Unassembled WGS sequence"/>
</dbReference>
<evidence type="ECO:0000313" key="11">
    <source>
        <dbReference type="Proteomes" id="UP000437068"/>
    </source>
</evidence>
<evidence type="ECO:0000313" key="1">
    <source>
        <dbReference type="EMBL" id="KAE8919401.1"/>
    </source>
</evidence>
<protein>
    <submittedName>
        <fullName evidence="3">Uncharacterized protein</fullName>
    </submittedName>
</protein>
<dbReference type="EMBL" id="QXGA01003846">
    <property type="protein sequence ID" value="KAE9078729.1"/>
    <property type="molecule type" value="Genomic_DNA"/>
</dbReference>
<proteinExistence type="predicted"/>
<dbReference type="Proteomes" id="UP000440367">
    <property type="component" value="Unassembled WGS sequence"/>
</dbReference>
<evidence type="ECO:0000313" key="5">
    <source>
        <dbReference type="EMBL" id="KAE9175265.1"/>
    </source>
</evidence>
<evidence type="ECO:0000313" key="8">
    <source>
        <dbReference type="EMBL" id="KAE9274991.1"/>
    </source>
</evidence>
<evidence type="ECO:0000313" key="10">
    <source>
        <dbReference type="Proteomes" id="UP000433483"/>
    </source>
</evidence>
<evidence type="ECO:0000313" key="13">
    <source>
        <dbReference type="Proteomes" id="UP000440732"/>
    </source>
</evidence>
<dbReference type="Proteomes" id="UP000441208">
    <property type="component" value="Unassembled WGS sequence"/>
</dbReference>
<gene>
    <name evidence="8" type="ORF">PF001_g26802</name>
    <name evidence="6" type="ORF">PF002_g26609</name>
    <name evidence="5" type="ORF">PF004_g26441</name>
    <name evidence="7" type="ORF">PF005_g11125</name>
    <name evidence="4" type="ORF">PF006_g27656</name>
    <name evidence="3" type="ORF">PF007_g25826</name>
    <name evidence="1" type="ORF">PF009_g30292</name>
    <name evidence="2" type="ORF">PF011_g26245</name>
</gene>
<evidence type="ECO:0000313" key="7">
    <source>
        <dbReference type="EMBL" id="KAE9211116.1"/>
    </source>
</evidence>
<name>A0A6A3QCS4_9STRA</name>
<dbReference type="EMBL" id="QXGD01002815">
    <property type="protein sequence ID" value="KAE9183806.1"/>
    <property type="molecule type" value="Genomic_DNA"/>
</dbReference>
<sequence>MSPRSTPTPNAYVMTQKEAELDIFLRLPREMVIPKDVRKRLGVTKTAS</sequence>
<evidence type="ECO:0000313" key="2">
    <source>
        <dbReference type="EMBL" id="KAE8970874.1"/>
    </source>
</evidence>
<organism evidence="3 14">
    <name type="scientific">Phytophthora fragariae</name>
    <dbReference type="NCBI Taxonomy" id="53985"/>
    <lineage>
        <taxon>Eukaryota</taxon>
        <taxon>Sar</taxon>
        <taxon>Stramenopiles</taxon>
        <taxon>Oomycota</taxon>
        <taxon>Peronosporomycetes</taxon>
        <taxon>Peronosporales</taxon>
        <taxon>Peronosporaceae</taxon>
        <taxon>Phytophthora</taxon>
    </lineage>
</organism>
<dbReference type="Proteomes" id="UP000460718">
    <property type="component" value="Unassembled WGS sequence"/>
</dbReference>
<accession>A0A6A3QCS4</accession>
<comment type="caution">
    <text evidence="3">The sequence shown here is derived from an EMBL/GenBank/DDBJ whole genome shotgun (WGS) entry which is preliminary data.</text>
</comment>
<keyword evidence="10" id="KW-1185">Reference proteome</keyword>
<dbReference type="EMBL" id="QXGC01003494">
    <property type="protein sequence ID" value="KAE9175265.1"/>
    <property type="molecule type" value="Genomic_DNA"/>
</dbReference>
<dbReference type="AlphaFoldDB" id="A0A6A3QCS4"/>
<evidence type="ECO:0000313" key="12">
    <source>
        <dbReference type="Proteomes" id="UP000440367"/>
    </source>
</evidence>
<dbReference type="Proteomes" id="UP000476176">
    <property type="component" value="Unassembled WGS sequence"/>
</dbReference>
<evidence type="ECO:0000313" key="9">
    <source>
        <dbReference type="Proteomes" id="UP000429523"/>
    </source>
</evidence>